<organism evidence="2 3">
    <name type="scientific">Discina gigas</name>
    <dbReference type="NCBI Taxonomy" id="1032678"/>
    <lineage>
        <taxon>Eukaryota</taxon>
        <taxon>Fungi</taxon>
        <taxon>Dikarya</taxon>
        <taxon>Ascomycota</taxon>
        <taxon>Pezizomycotina</taxon>
        <taxon>Pezizomycetes</taxon>
        <taxon>Pezizales</taxon>
        <taxon>Discinaceae</taxon>
        <taxon>Discina</taxon>
    </lineage>
</organism>
<keyword evidence="3" id="KW-1185">Reference proteome</keyword>
<feature type="region of interest" description="Disordered" evidence="1">
    <location>
        <begin position="98"/>
        <end position="147"/>
    </location>
</feature>
<feature type="compositionally biased region" description="Polar residues" evidence="1">
    <location>
        <begin position="135"/>
        <end position="145"/>
    </location>
</feature>
<comment type="caution">
    <text evidence="2">The sequence shown here is derived from an EMBL/GenBank/DDBJ whole genome shotgun (WGS) entry which is preliminary data.</text>
</comment>
<sequence>MESLVSAMISLTGVQNGQATTIKTFAKIIAEVHQFKIQCSPHIIAIMNEMETLRATISSLTVRIAALETAPPPPPPLSQETTAGPTDQIEALTPRVDALETAPTPPPPPPPPPPFPSALPPPSSPTPLYTEVASKASNKRPTPTAKTVEKLVNTDTTKHQRQLVVTCDPTPPTTISNDAILASVNKALETTGVRFILARRSRKGNLVLQTAPANQASKAINHGDTIASCLKDLECTPTHMCPNATWTSFLVHNVPTSYPPHQVATVIQLNDPTLPLCRHPRWLTTAQKRKEKTHSTMVITLPRSLTLANLGLSSLIILNQACRLTIY</sequence>
<dbReference type="Proteomes" id="UP001447188">
    <property type="component" value="Unassembled WGS sequence"/>
</dbReference>
<dbReference type="EMBL" id="JBBBZM010000360">
    <property type="protein sequence ID" value="KAL0630855.1"/>
    <property type="molecule type" value="Genomic_DNA"/>
</dbReference>
<protein>
    <submittedName>
        <fullName evidence="2">Uncharacterized protein</fullName>
    </submittedName>
</protein>
<evidence type="ECO:0000313" key="2">
    <source>
        <dbReference type="EMBL" id="KAL0630855.1"/>
    </source>
</evidence>
<proteinExistence type="predicted"/>
<gene>
    <name evidence="2" type="ORF">Q9L58_010292</name>
</gene>
<accession>A0ABR3G4J4</accession>
<reference evidence="2 3" key="1">
    <citation type="submission" date="2024-02" db="EMBL/GenBank/DDBJ databases">
        <title>Discinaceae phylogenomics.</title>
        <authorList>
            <person name="Dirks A.C."/>
            <person name="James T.Y."/>
        </authorList>
    </citation>
    <scope>NUCLEOTIDE SEQUENCE [LARGE SCALE GENOMIC DNA]</scope>
    <source>
        <strain evidence="2 3">ACD0624</strain>
    </source>
</reference>
<feature type="compositionally biased region" description="Pro residues" evidence="1">
    <location>
        <begin position="103"/>
        <end position="125"/>
    </location>
</feature>
<evidence type="ECO:0000256" key="1">
    <source>
        <dbReference type="SAM" id="MobiDB-lite"/>
    </source>
</evidence>
<evidence type="ECO:0000313" key="3">
    <source>
        <dbReference type="Proteomes" id="UP001447188"/>
    </source>
</evidence>
<name>A0ABR3G4J4_9PEZI</name>